<protein>
    <submittedName>
        <fullName evidence="1">Uncharacterized protein</fullName>
    </submittedName>
</protein>
<evidence type="ECO:0000313" key="2">
    <source>
        <dbReference type="Proteomes" id="UP000262939"/>
    </source>
</evidence>
<proteinExistence type="predicted"/>
<dbReference type="RefSeq" id="WP_117321507.1">
    <property type="nucleotide sequence ID" value="NZ_QVTD01000003.1"/>
</dbReference>
<gene>
    <name evidence="1" type="ORF">D0466_05385</name>
</gene>
<dbReference type="EMBL" id="QVTD01000003">
    <property type="protein sequence ID" value="RFU65332.1"/>
    <property type="molecule type" value="Genomic_DNA"/>
</dbReference>
<dbReference type="AlphaFoldDB" id="A0A372LHA7"/>
<dbReference type="Proteomes" id="UP000262939">
    <property type="component" value="Unassembled WGS sequence"/>
</dbReference>
<reference evidence="1 2" key="1">
    <citation type="submission" date="2018-08" db="EMBL/GenBank/DDBJ databases">
        <title>Bacillus chawlae sp. nov., Bacillus glennii sp. nov., and Bacillus saganii sp. nov. Isolated from the Vehicle Assembly Building at Kennedy Space Center where the Viking Spacecraft were Assembled.</title>
        <authorList>
            <person name="Seuylemezian A."/>
            <person name="Vaishampayan P."/>
        </authorList>
    </citation>
    <scope>NUCLEOTIDE SEQUENCE [LARGE SCALE GENOMIC DNA]</scope>
    <source>
        <strain evidence="1 2">V44-8</strain>
    </source>
</reference>
<comment type="caution">
    <text evidence="1">The sequence shown here is derived from an EMBL/GenBank/DDBJ whole genome shotgun (WGS) entry which is preliminary data.</text>
</comment>
<keyword evidence="2" id="KW-1185">Reference proteome</keyword>
<dbReference type="OrthoDB" id="2469080at2"/>
<name>A0A372LHA7_9BACI</name>
<sequence>MEPRQPGNKKLPDFKELNDRIILEPSGSPQLVIETNLDVKNAEDENPYFGRNGEDEANTLLRDYFDE</sequence>
<evidence type="ECO:0000313" key="1">
    <source>
        <dbReference type="EMBL" id="RFU65332.1"/>
    </source>
</evidence>
<accession>A0A372LHA7</accession>
<organism evidence="1 2">
    <name type="scientific">Peribacillus glennii</name>
    <dbReference type="NCBI Taxonomy" id="2303991"/>
    <lineage>
        <taxon>Bacteria</taxon>
        <taxon>Bacillati</taxon>
        <taxon>Bacillota</taxon>
        <taxon>Bacilli</taxon>
        <taxon>Bacillales</taxon>
        <taxon>Bacillaceae</taxon>
        <taxon>Peribacillus</taxon>
    </lineage>
</organism>